<dbReference type="GO" id="GO:0005886">
    <property type="term" value="C:plasma membrane"/>
    <property type="evidence" value="ECO:0007669"/>
    <property type="project" value="TreeGrafter"/>
</dbReference>
<protein>
    <submittedName>
        <fullName evidence="17">Sialic acid-binding Ig-like lectin 8</fullName>
    </submittedName>
</protein>
<sequence length="825" mass="90515">MVPLLLLPLLLGGEWYQLQVKESVTVQEGLCVHVPCSFSYPWKPGYSRTMLYIYWFRDRDTSSNRYLVATNNPQRAVRTEARGRFRLVGDPWAYNCSLRIRDAMRSDEGVYFFRVERGEDVKYTYTHTTMTLRVAALTQEPDIRFPEPLKSGWPAELTCSLPGSCEGGRPLTFSWVGAALDSLDPETLHSSVLAFTPRPQDHGTNLTCQVKLPEVQATVERTIWLNVSYAPHNLTISIFFSNVTGSRLRTLCNGMSLPVLEGQFLRLVCVADSNPPAVLSWSREGKALSPSQPSAPGVLELPHVGAGDEGEFTCQARHPLGSQHISFSLSVQRSLSSCNCVTDEQEGSWPLVLTLLRGALMGAGFLLTYGLTWIYYTRCGGRQEAGLRIPISLCNQAGAASRSFVQNQWVLGPPHALQSLLPNLGPSEPQPRDFSSHGGEATKEQRLSFDGHDEWDQMQNQGDDVATSEQELELIKERERAIRQPQAHTLDVRQRFKDLPVMIRDQGDPADSTEADGEELKYPGNGSSLPVLEGESVFLVCVADSNPPATLSWAQGSRTLSPSQPWKPGVLELPRVESGHEGEFTCRAQHARGSQHVSLRLSVVCPPRLLGPSCSWEGEALRCTCSARARPAPTLRWRLGEGLLEGNHSDASLTVTSSSEGPWANSSLSLRGPLLSDLRLGCEARNEHGAQSTDAVLVLLPGKSLSLAEAATAAVGGAGAMALLCLCLCLLVFWVVKARRKQASRSQEGMANEDPVMGTVDWGSRKKPWPDSPPDQTTPAGDAPPSGEQQELHYASFSFHGIKMREPQDQEATSTSEYSEIRTSK</sequence>
<evidence type="ECO:0000256" key="2">
    <source>
        <dbReference type="ARBA" id="ARBA00022692"/>
    </source>
</evidence>
<evidence type="ECO:0000256" key="3">
    <source>
        <dbReference type="ARBA" id="ARBA00022729"/>
    </source>
</evidence>
<dbReference type="Pfam" id="PF13895">
    <property type="entry name" value="Ig_2"/>
    <property type="match status" value="2"/>
</dbReference>
<keyword evidence="11" id="KW-0393">Immunoglobulin domain</keyword>
<dbReference type="GO" id="GO:0030246">
    <property type="term" value="F:carbohydrate binding"/>
    <property type="evidence" value="ECO:0007669"/>
    <property type="project" value="UniProtKB-KW"/>
</dbReference>
<dbReference type="GO" id="GO:0007155">
    <property type="term" value="P:cell adhesion"/>
    <property type="evidence" value="ECO:0007669"/>
    <property type="project" value="UniProtKB-KW"/>
</dbReference>
<dbReference type="AlphaFoldDB" id="A0A6P6H330"/>
<dbReference type="InterPro" id="IPR013106">
    <property type="entry name" value="Ig_V-set"/>
</dbReference>
<keyword evidence="16" id="KW-1185">Reference proteome</keyword>
<dbReference type="PROSITE" id="PS50835">
    <property type="entry name" value="IG_LIKE"/>
    <property type="match status" value="3"/>
</dbReference>
<dbReference type="GO" id="GO:0033691">
    <property type="term" value="F:sialic acid binding"/>
    <property type="evidence" value="ECO:0007669"/>
    <property type="project" value="TreeGrafter"/>
</dbReference>
<dbReference type="PANTHER" id="PTHR12035">
    <property type="entry name" value="SIALIC ACID BINDING IMMUNOGLOBULIN-LIKE LECTIN"/>
    <property type="match status" value="1"/>
</dbReference>
<dbReference type="PROSITE" id="PS00290">
    <property type="entry name" value="IG_MHC"/>
    <property type="match status" value="2"/>
</dbReference>
<keyword evidence="2 14" id="KW-0812">Transmembrane</keyword>
<evidence type="ECO:0000259" key="15">
    <source>
        <dbReference type="PROSITE" id="PS50835"/>
    </source>
</evidence>
<keyword evidence="5" id="KW-0677">Repeat</keyword>
<evidence type="ECO:0000256" key="14">
    <source>
        <dbReference type="SAM" id="Phobius"/>
    </source>
</evidence>
<dbReference type="GeneID" id="112850846"/>
<keyword evidence="10" id="KW-0325">Glycoprotein</keyword>
<dbReference type="FunFam" id="2.60.40.10:FF:000829">
    <property type="entry name" value="Sialic acid-binding Ig-like lectin 8"/>
    <property type="match status" value="1"/>
</dbReference>
<dbReference type="GO" id="GO:0016192">
    <property type="term" value="P:vesicle-mediated transport"/>
    <property type="evidence" value="ECO:0007669"/>
    <property type="project" value="InterPro"/>
</dbReference>
<evidence type="ECO:0000256" key="10">
    <source>
        <dbReference type="ARBA" id="ARBA00023180"/>
    </source>
</evidence>
<dbReference type="RefSeq" id="XP_025770160.1">
    <property type="nucleotide sequence ID" value="XM_025914375.1"/>
</dbReference>
<feature type="transmembrane region" description="Helical" evidence="14">
    <location>
        <begin position="713"/>
        <end position="736"/>
    </location>
</feature>
<dbReference type="InterPro" id="IPR007110">
    <property type="entry name" value="Ig-like_dom"/>
</dbReference>
<dbReference type="InterPro" id="IPR051036">
    <property type="entry name" value="SIGLEC"/>
</dbReference>
<evidence type="ECO:0000313" key="16">
    <source>
        <dbReference type="Proteomes" id="UP000515131"/>
    </source>
</evidence>
<dbReference type="Gene3D" id="2.60.40.10">
    <property type="entry name" value="Immunoglobulins"/>
    <property type="match status" value="5"/>
</dbReference>
<keyword evidence="6" id="KW-0130">Cell adhesion</keyword>
<dbReference type="InterPro" id="IPR003598">
    <property type="entry name" value="Ig_sub2"/>
</dbReference>
<proteinExistence type="inferred from homology"/>
<dbReference type="Proteomes" id="UP000515131">
    <property type="component" value="Unplaced"/>
</dbReference>
<dbReference type="PANTHER" id="PTHR12035:SF125">
    <property type="entry name" value="SIALIC ACID-BINDING IG-LIKE LECTIN 5"/>
    <property type="match status" value="1"/>
</dbReference>
<dbReference type="InterPro" id="IPR010989">
    <property type="entry name" value="SNARE"/>
</dbReference>
<feature type="region of interest" description="Disordered" evidence="13">
    <location>
        <begin position="504"/>
        <end position="524"/>
    </location>
</feature>
<dbReference type="SMART" id="SM00409">
    <property type="entry name" value="IG"/>
    <property type="match status" value="3"/>
</dbReference>
<dbReference type="Gene3D" id="1.20.58.70">
    <property type="match status" value="1"/>
</dbReference>
<evidence type="ECO:0000256" key="12">
    <source>
        <dbReference type="ARBA" id="ARBA00038361"/>
    </source>
</evidence>
<keyword evidence="9" id="KW-1015">Disulfide bond</keyword>
<evidence type="ECO:0000256" key="6">
    <source>
        <dbReference type="ARBA" id="ARBA00022889"/>
    </source>
</evidence>
<dbReference type="SUPFAM" id="SSF48726">
    <property type="entry name" value="Immunoglobulin"/>
    <property type="match status" value="5"/>
</dbReference>
<feature type="domain" description="Ig-like" evidence="15">
    <location>
        <begin position="141"/>
        <end position="220"/>
    </location>
</feature>
<evidence type="ECO:0000256" key="9">
    <source>
        <dbReference type="ARBA" id="ARBA00023157"/>
    </source>
</evidence>
<dbReference type="KEGG" id="pcoo:112850846"/>
<evidence type="ECO:0000256" key="1">
    <source>
        <dbReference type="ARBA" id="ARBA00004479"/>
    </source>
</evidence>
<feature type="region of interest" description="Disordered" evidence="13">
    <location>
        <begin position="744"/>
        <end position="790"/>
    </location>
</feature>
<evidence type="ECO:0000313" key="17">
    <source>
        <dbReference type="RefSeq" id="XP_025770160.1"/>
    </source>
</evidence>
<dbReference type="CDD" id="cd00096">
    <property type="entry name" value="Ig"/>
    <property type="match status" value="1"/>
</dbReference>
<comment type="similarity">
    <text evidence="12">Belongs to the immunoglobulin superfamily. SIGLEC (sialic acid binding Ig-like lectin) family.</text>
</comment>
<dbReference type="InterPro" id="IPR003006">
    <property type="entry name" value="Ig/MHC_CS"/>
</dbReference>
<organism evidence="16 17">
    <name type="scientific">Puma concolor</name>
    <name type="common">Mountain lion</name>
    <name type="synonym">Felis concolor</name>
    <dbReference type="NCBI Taxonomy" id="9696"/>
    <lineage>
        <taxon>Eukaryota</taxon>
        <taxon>Metazoa</taxon>
        <taxon>Chordata</taxon>
        <taxon>Craniata</taxon>
        <taxon>Vertebrata</taxon>
        <taxon>Euteleostomi</taxon>
        <taxon>Mammalia</taxon>
        <taxon>Eutheria</taxon>
        <taxon>Laurasiatheria</taxon>
        <taxon>Carnivora</taxon>
        <taxon>Feliformia</taxon>
        <taxon>Felidae</taxon>
        <taxon>Felinae</taxon>
        <taxon>Puma</taxon>
    </lineage>
</organism>
<feature type="region of interest" description="Disordered" evidence="13">
    <location>
        <begin position="805"/>
        <end position="825"/>
    </location>
</feature>
<evidence type="ECO:0000256" key="13">
    <source>
        <dbReference type="SAM" id="MobiDB-lite"/>
    </source>
</evidence>
<feature type="compositionally biased region" description="Basic and acidic residues" evidence="13">
    <location>
        <begin position="430"/>
        <end position="444"/>
    </location>
</feature>
<dbReference type="InterPro" id="IPR036179">
    <property type="entry name" value="Ig-like_dom_sf"/>
</dbReference>
<dbReference type="InterPro" id="IPR003599">
    <property type="entry name" value="Ig_sub"/>
</dbReference>
<feature type="region of interest" description="Disordered" evidence="13">
    <location>
        <begin position="420"/>
        <end position="444"/>
    </location>
</feature>
<reference evidence="17" key="1">
    <citation type="submission" date="2025-08" db="UniProtKB">
        <authorList>
            <consortium name="RefSeq"/>
        </authorList>
    </citation>
    <scope>IDENTIFICATION</scope>
    <source>
        <tissue evidence="17">Blood</tissue>
    </source>
</reference>
<keyword evidence="7 14" id="KW-1133">Transmembrane helix</keyword>
<accession>A0A6P6H330</accession>
<evidence type="ECO:0000256" key="5">
    <source>
        <dbReference type="ARBA" id="ARBA00022737"/>
    </source>
</evidence>
<comment type="subcellular location">
    <subcellularLocation>
        <location evidence="1">Membrane</location>
        <topology evidence="1">Single-pass type I membrane protein</topology>
    </subcellularLocation>
</comment>
<keyword evidence="4" id="KW-0430">Lectin</keyword>
<feature type="domain" description="Ig-like" evidence="15">
    <location>
        <begin position="509"/>
        <end position="602"/>
    </location>
</feature>
<evidence type="ECO:0000256" key="8">
    <source>
        <dbReference type="ARBA" id="ARBA00023136"/>
    </source>
</evidence>
<gene>
    <name evidence="17" type="primary">LOC112850846</name>
</gene>
<evidence type="ECO:0000256" key="11">
    <source>
        <dbReference type="ARBA" id="ARBA00023319"/>
    </source>
</evidence>
<keyword evidence="8 14" id="KW-0472">Membrane</keyword>
<evidence type="ECO:0000256" key="4">
    <source>
        <dbReference type="ARBA" id="ARBA00022734"/>
    </source>
</evidence>
<dbReference type="InterPro" id="IPR013783">
    <property type="entry name" value="Ig-like_fold"/>
</dbReference>
<dbReference type="SMART" id="SM00408">
    <property type="entry name" value="IGc2"/>
    <property type="match status" value="3"/>
</dbReference>
<dbReference type="Pfam" id="PF07686">
    <property type="entry name" value="V-set"/>
    <property type="match status" value="1"/>
</dbReference>
<name>A0A6P6H330_PUMCO</name>
<dbReference type="SUPFAM" id="SSF47661">
    <property type="entry name" value="t-snare proteins"/>
    <property type="match status" value="1"/>
</dbReference>
<keyword evidence="3" id="KW-0732">Signal</keyword>
<feature type="domain" description="Ig-like" evidence="15">
    <location>
        <begin position="231"/>
        <end position="330"/>
    </location>
</feature>
<evidence type="ECO:0000256" key="7">
    <source>
        <dbReference type="ARBA" id="ARBA00022989"/>
    </source>
</evidence>